<dbReference type="SMART" id="SM00100">
    <property type="entry name" value="cNMP"/>
    <property type="match status" value="1"/>
</dbReference>
<dbReference type="Proteomes" id="UP000681594">
    <property type="component" value="Unassembled WGS sequence"/>
</dbReference>
<evidence type="ECO:0000313" key="6">
    <source>
        <dbReference type="Proteomes" id="UP000681594"/>
    </source>
</evidence>
<dbReference type="EMBL" id="JAGIZB010000009">
    <property type="protein sequence ID" value="MBP0445265.1"/>
    <property type="molecule type" value="Genomic_DNA"/>
</dbReference>
<dbReference type="PANTHER" id="PTHR24567:SF68">
    <property type="entry name" value="DNA-BINDING TRANSCRIPTIONAL DUAL REGULATOR CRP"/>
    <property type="match status" value="1"/>
</dbReference>
<dbReference type="PROSITE" id="PS51063">
    <property type="entry name" value="HTH_CRP_2"/>
    <property type="match status" value="1"/>
</dbReference>
<dbReference type="SUPFAM" id="SSF51206">
    <property type="entry name" value="cAMP-binding domain-like"/>
    <property type="match status" value="1"/>
</dbReference>
<feature type="domain" description="HTH crp-type" evidence="4">
    <location>
        <begin position="146"/>
        <end position="220"/>
    </location>
</feature>
<dbReference type="Pfam" id="PF13545">
    <property type="entry name" value="HTH_Crp_2"/>
    <property type="match status" value="1"/>
</dbReference>
<keyword evidence="2" id="KW-0238">DNA-binding</keyword>
<sequence>MVNPLIRKLENFTRLSGQDKHLLSEFLHEGIRHLGPREDIIREGERPQSVNLVLSGWACRYKYLEDGRRQIIAFLVPGDLCDNNFFLLRQMDHSIGALTPISIAQIPRHRIEEVSLHHPRVAQALSWEALTSMAIQREWTVSLGQRDAQERLAHLLCELYLRLRAVGLTDGTSCELPLRQAELADALGLSTVHVNRTLQELRASQLIMLKGKTLTIPDLNALRSVAQFTPTYLHLEHEGRHLDANE</sequence>
<keyword evidence="1" id="KW-0805">Transcription regulation</keyword>
<dbReference type="InterPro" id="IPR000595">
    <property type="entry name" value="cNMP-bd_dom"/>
</dbReference>
<dbReference type="RefSeq" id="WP_209379517.1">
    <property type="nucleotide sequence ID" value="NZ_JAGIZB010000009.1"/>
</dbReference>
<dbReference type="InterPro" id="IPR018490">
    <property type="entry name" value="cNMP-bd_dom_sf"/>
</dbReference>
<dbReference type="SMART" id="SM00419">
    <property type="entry name" value="HTH_CRP"/>
    <property type="match status" value="1"/>
</dbReference>
<dbReference type="InterPro" id="IPR036388">
    <property type="entry name" value="WH-like_DNA-bd_sf"/>
</dbReference>
<evidence type="ECO:0000313" key="5">
    <source>
        <dbReference type="EMBL" id="MBP0445265.1"/>
    </source>
</evidence>
<protein>
    <submittedName>
        <fullName evidence="5">Crp/Fnr family transcriptional regulator</fullName>
    </submittedName>
</protein>
<evidence type="ECO:0000259" key="4">
    <source>
        <dbReference type="PROSITE" id="PS51063"/>
    </source>
</evidence>
<dbReference type="Gene3D" id="1.10.10.10">
    <property type="entry name" value="Winged helix-like DNA-binding domain superfamily/Winged helix DNA-binding domain"/>
    <property type="match status" value="1"/>
</dbReference>
<evidence type="ECO:0000256" key="2">
    <source>
        <dbReference type="ARBA" id="ARBA00023125"/>
    </source>
</evidence>
<dbReference type="Gene3D" id="2.60.120.10">
    <property type="entry name" value="Jelly Rolls"/>
    <property type="match status" value="1"/>
</dbReference>
<dbReference type="SUPFAM" id="SSF46785">
    <property type="entry name" value="Winged helix' DNA-binding domain"/>
    <property type="match status" value="1"/>
</dbReference>
<dbReference type="InterPro" id="IPR012318">
    <property type="entry name" value="HTH_CRP"/>
</dbReference>
<organism evidence="5 6">
    <name type="scientific">Pararoseomonas baculiformis</name>
    <dbReference type="NCBI Taxonomy" id="2820812"/>
    <lineage>
        <taxon>Bacteria</taxon>
        <taxon>Pseudomonadati</taxon>
        <taxon>Pseudomonadota</taxon>
        <taxon>Alphaproteobacteria</taxon>
        <taxon>Acetobacterales</taxon>
        <taxon>Acetobacteraceae</taxon>
        <taxon>Pararoseomonas</taxon>
    </lineage>
</organism>
<dbReference type="InterPro" id="IPR014710">
    <property type="entry name" value="RmlC-like_jellyroll"/>
</dbReference>
<evidence type="ECO:0000256" key="1">
    <source>
        <dbReference type="ARBA" id="ARBA00023015"/>
    </source>
</evidence>
<dbReference type="CDD" id="cd00038">
    <property type="entry name" value="CAP_ED"/>
    <property type="match status" value="1"/>
</dbReference>
<keyword evidence="6" id="KW-1185">Reference proteome</keyword>
<accession>A0ABS4AE43</accession>
<name>A0ABS4AE43_9PROT</name>
<keyword evidence="3" id="KW-0804">Transcription</keyword>
<dbReference type="InterPro" id="IPR050397">
    <property type="entry name" value="Env_Response_Regulators"/>
</dbReference>
<dbReference type="PANTHER" id="PTHR24567">
    <property type="entry name" value="CRP FAMILY TRANSCRIPTIONAL REGULATORY PROTEIN"/>
    <property type="match status" value="1"/>
</dbReference>
<dbReference type="Pfam" id="PF00027">
    <property type="entry name" value="cNMP_binding"/>
    <property type="match status" value="1"/>
</dbReference>
<dbReference type="InterPro" id="IPR036390">
    <property type="entry name" value="WH_DNA-bd_sf"/>
</dbReference>
<proteinExistence type="predicted"/>
<evidence type="ECO:0000256" key="3">
    <source>
        <dbReference type="ARBA" id="ARBA00023163"/>
    </source>
</evidence>
<gene>
    <name evidence="5" type="ORF">J8J14_10795</name>
</gene>
<comment type="caution">
    <text evidence="5">The sequence shown here is derived from an EMBL/GenBank/DDBJ whole genome shotgun (WGS) entry which is preliminary data.</text>
</comment>
<reference evidence="5 6" key="1">
    <citation type="submission" date="2021-03" db="EMBL/GenBank/DDBJ databases">
        <authorList>
            <person name="So Y."/>
        </authorList>
    </citation>
    <scope>NUCLEOTIDE SEQUENCE [LARGE SCALE GENOMIC DNA]</scope>
    <source>
        <strain evidence="5 6">SSH11</strain>
    </source>
</reference>